<dbReference type="NCBIfam" id="TIGR01068">
    <property type="entry name" value="thioredoxin"/>
    <property type="match status" value="1"/>
</dbReference>
<evidence type="ECO:0000256" key="6">
    <source>
        <dbReference type="NCBIfam" id="TIGR01068"/>
    </source>
</evidence>
<dbReference type="PRINTS" id="PR00421">
    <property type="entry name" value="THIOREDOXIN"/>
</dbReference>
<keyword evidence="3" id="KW-0249">Electron transport</keyword>
<dbReference type="CDD" id="cd02947">
    <property type="entry name" value="TRX_family"/>
    <property type="match status" value="1"/>
</dbReference>
<evidence type="ECO:0000256" key="4">
    <source>
        <dbReference type="ARBA" id="ARBA00023157"/>
    </source>
</evidence>
<evidence type="ECO:0000256" key="5">
    <source>
        <dbReference type="ARBA" id="ARBA00023284"/>
    </source>
</evidence>
<protein>
    <recommendedName>
        <fullName evidence="6 7">Thioredoxin</fullName>
    </recommendedName>
</protein>
<feature type="site" description="Contributes to redox potential value" evidence="8">
    <location>
        <position position="35"/>
    </location>
</feature>
<dbReference type="FunFam" id="3.40.30.10:FF:000001">
    <property type="entry name" value="Thioredoxin"/>
    <property type="match status" value="1"/>
</dbReference>
<dbReference type="PROSITE" id="PS00194">
    <property type="entry name" value="THIOREDOXIN_1"/>
    <property type="match status" value="1"/>
</dbReference>
<evidence type="ECO:0000256" key="2">
    <source>
        <dbReference type="ARBA" id="ARBA00022448"/>
    </source>
</evidence>
<dbReference type="AlphaFoldDB" id="A0A932MPD8"/>
<evidence type="ECO:0000259" key="10">
    <source>
        <dbReference type="PROSITE" id="PS51352"/>
    </source>
</evidence>
<feature type="active site" description="Nucleophile" evidence="8">
    <location>
        <position position="36"/>
    </location>
</feature>
<feature type="site" description="Deprotonates C-terminal active site Cys" evidence="8">
    <location>
        <position position="27"/>
    </location>
</feature>
<dbReference type="GO" id="GO:0015035">
    <property type="term" value="F:protein-disulfide reductase activity"/>
    <property type="evidence" value="ECO:0007669"/>
    <property type="project" value="UniProtKB-UniRule"/>
</dbReference>
<keyword evidence="5 9" id="KW-0676">Redox-active center</keyword>
<organism evidence="11 12">
    <name type="scientific">Tectimicrobiota bacterium</name>
    <dbReference type="NCBI Taxonomy" id="2528274"/>
    <lineage>
        <taxon>Bacteria</taxon>
        <taxon>Pseudomonadati</taxon>
        <taxon>Nitrospinota/Tectimicrobiota group</taxon>
        <taxon>Candidatus Tectimicrobiota</taxon>
    </lineage>
</organism>
<comment type="caution">
    <text evidence="11">The sequence shown here is derived from an EMBL/GenBank/DDBJ whole genome shotgun (WGS) entry which is preliminary data.</text>
</comment>
<feature type="site" description="Contributes to redox potential value" evidence="8">
    <location>
        <position position="34"/>
    </location>
</feature>
<evidence type="ECO:0000256" key="7">
    <source>
        <dbReference type="PIRNR" id="PIRNR000077"/>
    </source>
</evidence>
<evidence type="ECO:0000256" key="3">
    <source>
        <dbReference type="ARBA" id="ARBA00022982"/>
    </source>
</evidence>
<gene>
    <name evidence="11" type="primary">trxA</name>
    <name evidence="11" type="ORF">HYZ11_18680</name>
</gene>
<dbReference type="Pfam" id="PF00085">
    <property type="entry name" value="Thioredoxin"/>
    <property type="match status" value="1"/>
</dbReference>
<dbReference type="InterPro" id="IPR005746">
    <property type="entry name" value="Thioredoxin"/>
</dbReference>
<dbReference type="InterPro" id="IPR036249">
    <property type="entry name" value="Thioredoxin-like_sf"/>
</dbReference>
<evidence type="ECO:0000313" key="11">
    <source>
        <dbReference type="EMBL" id="MBI3129640.1"/>
    </source>
</evidence>
<feature type="domain" description="Thioredoxin" evidence="10">
    <location>
        <begin position="1"/>
        <end position="108"/>
    </location>
</feature>
<sequence>MAGKVLEFSDQSFESDVLGSDVPTLVDFWAEWCAPCKMIAPTVEALASEYEGKLRVGKVNIDDNPSTPTKYGIRGIPTLILFKGGKPVEQIVGVRSKADLKAAIDRSL</sequence>
<dbReference type="Proteomes" id="UP000782312">
    <property type="component" value="Unassembled WGS sequence"/>
</dbReference>
<feature type="active site" description="Nucleophile" evidence="8">
    <location>
        <position position="33"/>
    </location>
</feature>
<accession>A0A932MPD8</accession>
<keyword evidence="4 9" id="KW-1015">Disulfide bond</keyword>
<dbReference type="InterPro" id="IPR017937">
    <property type="entry name" value="Thioredoxin_CS"/>
</dbReference>
<dbReference type="GO" id="GO:0045454">
    <property type="term" value="P:cell redox homeostasis"/>
    <property type="evidence" value="ECO:0007669"/>
    <property type="project" value="TreeGrafter"/>
</dbReference>
<name>A0A932MPD8_UNCTE</name>
<reference evidence="11" key="1">
    <citation type="submission" date="2020-07" db="EMBL/GenBank/DDBJ databases">
        <title>Huge and variable diversity of episymbiotic CPR bacteria and DPANN archaea in groundwater ecosystems.</title>
        <authorList>
            <person name="He C.Y."/>
            <person name="Keren R."/>
            <person name="Whittaker M."/>
            <person name="Farag I.F."/>
            <person name="Doudna J."/>
            <person name="Cate J.H.D."/>
            <person name="Banfield J.F."/>
        </authorList>
    </citation>
    <scope>NUCLEOTIDE SEQUENCE</scope>
    <source>
        <strain evidence="11">NC_groundwater_763_Ag_S-0.2um_68_21</strain>
    </source>
</reference>
<evidence type="ECO:0000256" key="9">
    <source>
        <dbReference type="PIRSR" id="PIRSR000077-4"/>
    </source>
</evidence>
<evidence type="ECO:0000256" key="1">
    <source>
        <dbReference type="ARBA" id="ARBA00008987"/>
    </source>
</evidence>
<proteinExistence type="inferred from homology"/>
<dbReference type="PANTHER" id="PTHR45663">
    <property type="entry name" value="GEO12009P1"/>
    <property type="match status" value="1"/>
</dbReference>
<dbReference type="PROSITE" id="PS51352">
    <property type="entry name" value="THIOREDOXIN_2"/>
    <property type="match status" value="1"/>
</dbReference>
<dbReference type="PANTHER" id="PTHR45663:SF11">
    <property type="entry name" value="GEO12009P1"/>
    <property type="match status" value="1"/>
</dbReference>
<evidence type="ECO:0000313" key="12">
    <source>
        <dbReference type="Proteomes" id="UP000782312"/>
    </source>
</evidence>
<feature type="disulfide bond" description="Redox-active" evidence="9">
    <location>
        <begin position="33"/>
        <end position="36"/>
    </location>
</feature>
<dbReference type="EMBL" id="JACPUR010000041">
    <property type="protein sequence ID" value="MBI3129640.1"/>
    <property type="molecule type" value="Genomic_DNA"/>
</dbReference>
<dbReference type="Gene3D" id="3.40.30.10">
    <property type="entry name" value="Glutaredoxin"/>
    <property type="match status" value="1"/>
</dbReference>
<dbReference type="GO" id="GO:0005829">
    <property type="term" value="C:cytosol"/>
    <property type="evidence" value="ECO:0007669"/>
    <property type="project" value="TreeGrafter"/>
</dbReference>
<keyword evidence="2" id="KW-0813">Transport</keyword>
<dbReference type="InterPro" id="IPR013766">
    <property type="entry name" value="Thioredoxin_domain"/>
</dbReference>
<dbReference type="SUPFAM" id="SSF52833">
    <property type="entry name" value="Thioredoxin-like"/>
    <property type="match status" value="1"/>
</dbReference>
<dbReference type="PIRSF" id="PIRSF000077">
    <property type="entry name" value="Thioredoxin"/>
    <property type="match status" value="1"/>
</dbReference>
<comment type="similarity">
    <text evidence="1 7">Belongs to the thioredoxin family.</text>
</comment>
<evidence type="ECO:0000256" key="8">
    <source>
        <dbReference type="PIRSR" id="PIRSR000077-1"/>
    </source>
</evidence>